<dbReference type="PANTHER" id="PTHR45660:SF94">
    <property type="entry name" value="HISTONE-LYSINE N-METHYLTRANSFERASE, H3 LYSINE-9 SPECIFIC SUVH4"/>
    <property type="match status" value="1"/>
</dbReference>
<feature type="compositionally biased region" description="Basic and acidic residues" evidence="9">
    <location>
        <begin position="40"/>
        <end position="52"/>
    </location>
</feature>
<keyword evidence="4" id="KW-0808">Transferase</keyword>
<evidence type="ECO:0000256" key="7">
    <source>
        <dbReference type="ARBA" id="ARBA00023242"/>
    </source>
</evidence>
<dbReference type="InterPro" id="IPR001214">
    <property type="entry name" value="SET_dom"/>
</dbReference>
<dbReference type="PROSITE" id="PS50867">
    <property type="entry name" value="PRE_SET"/>
    <property type="match status" value="1"/>
</dbReference>
<evidence type="ECO:0000256" key="3">
    <source>
        <dbReference type="ARBA" id="ARBA00022603"/>
    </source>
</evidence>
<evidence type="ECO:0000259" key="10">
    <source>
        <dbReference type="PROSITE" id="PS50280"/>
    </source>
</evidence>
<proteinExistence type="predicted"/>
<dbReference type="PaxDb" id="3218-PP1S190_36V6.1"/>
<feature type="region of interest" description="Disordered" evidence="9">
    <location>
        <begin position="1"/>
        <end position="100"/>
    </location>
</feature>
<evidence type="ECO:0000256" key="1">
    <source>
        <dbReference type="ARBA" id="ARBA00004286"/>
    </source>
</evidence>
<dbReference type="SMART" id="SM00466">
    <property type="entry name" value="SRA"/>
    <property type="match status" value="1"/>
</dbReference>
<evidence type="ECO:0000259" key="13">
    <source>
        <dbReference type="PROSITE" id="PS51015"/>
    </source>
</evidence>
<evidence type="ECO:0000256" key="2">
    <source>
        <dbReference type="ARBA" id="ARBA00022454"/>
    </source>
</evidence>
<dbReference type="GO" id="GO:0003690">
    <property type="term" value="F:double-stranded DNA binding"/>
    <property type="evidence" value="ECO:0000318"/>
    <property type="project" value="GO_Central"/>
</dbReference>
<dbReference type="Gene3D" id="2.170.270.10">
    <property type="entry name" value="SET domain"/>
    <property type="match status" value="1"/>
</dbReference>
<evidence type="ECO:0000256" key="6">
    <source>
        <dbReference type="ARBA" id="ARBA00022853"/>
    </source>
</evidence>
<dbReference type="EnsemblPlants" id="Pp3c4_9720V3.1">
    <property type="protein sequence ID" value="Pp3c4_9720V3.1"/>
    <property type="gene ID" value="Pp3c4_9720"/>
</dbReference>
<dbReference type="STRING" id="3218.A0A2K1KMT7"/>
<dbReference type="InterPro" id="IPR007728">
    <property type="entry name" value="Pre-SET_dom"/>
</dbReference>
<feature type="compositionally biased region" description="Basic and acidic residues" evidence="9">
    <location>
        <begin position="11"/>
        <end position="33"/>
    </location>
</feature>
<feature type="domain" description="YDG" evidence="13">
    <location>
        <begin position="279"/>
        <end position="439"/>
    </location>
</feature>
<dbReference type="Pfam" id="PF02182">
    <property type="entry name" value="SAD_SRA"/>
    <property type="match status" value="1"/>
</dbReference>
<dbReference type="GeneID" id="112281546"/>
<keyword evidence="5" id="KW-0949">S-adenosyl-L-methionine</keyword>
<dbReference type="Gramene" id="Pp3c4_9720V3.1">
    <property type="protein sequence ID" value="Pp3c4_9720V3.1"/>
    <property type="gene ID" value="Pp3c4_9720"/>
</dbReference>
<feature type="domain" description="Pre-SET" evidence="11">
    <location>
        <begin position="517"/>
        <end position="579"/>
    </location>
</feature>
<reference evidence="14 16" key="1">
    <citation type="journal article" date="2008" name="Science">
        <title>The Physcomitrella genome reveals evolutionary insights into the conquest of land by plants.</title>
        <authorList>
            <person name="Rensing S."/>
            <person name="Lang D."/>
            <person name="Zimmer A."/>
            <person name="Terry A."/>
            <person name="Salamov A."/>
            <person name="Shapiro H."/>
            <person name="Nishiyama T."/>
            <person name="Perroud P.-F."/>
            <person name="Lindquist E."/>
            <person name="Kamisugi Y."/>
            <person name="Tanahashi T."/>
            <person name="Sakakibara K."/>
            <person name="Fujita T."/>
            <person name="Oishi K."/>
            <person name="Shin-I T."/>
            <person name="Kuroki Y."/>
            <person name="Toyoda A."/>
            <person name="Suzuki Y."/>
            <person name="Hashimoto A."/>
            <person name="Yamaguchi K."/>
            <person name="Sugano A."/>
            <person name="Kohara Y."/>
            <person name="Fujiyama A."/>
            <person name="Anterola A."/>
            <person name="Aoki S."/>
            <person name="Ashton N."/>
            <person name="Barbazuk W.B."/>
            <person name="Barker E."/>
            <person name="Bennetzen J."/>
            <person name="Bezanilla M."/>
            <person name="Blankenship R."/>
            <person name="Cho S.H."/>
            <person name="Dutcher S."/>
            <person name="Estelle M."/>
            <person name="Fawcett J.A."/>
            <person name="Gundlach H."/>
            <person name="Hanada K."/>
            <person name="Heyl A."/>
            <person name="Hicks K.A."/>
            <person name="Hugh J."/>
            <person name="Lohr M."/>
            <person name="Mayer K."/>
            <person name="Melkozernov A."/>
            <person name="Murata T."/>
            <person name="Nelson D."/>
            <person name="Pils B."/>
            <person name="Prigge M."/>
            <person name="Reiss B."/>
            <person name="Renner T."/>
            <person name="Rombauts S."/>
            <person name="Rushton P."/>
            <person name="Sanderfoot A."/>
            <person name="Schween G."/>
            <person name="Shiu S.-H."/>
            <person name="Stueber K."/>
            <person name="Theodoulou F.L."/>
            <person name="Tu H."/>
            <person name="Van de Peer Y."/>
            <person name="Verrier P.J."/>
            <person name="Waters E."/>
            <person name="Wood A."/>
            <person name="Yang L."/>
            <person name="Cove D."/>
            <person name="Cuming A."/>
            <person name="Hasebe M."/>
            <person name="Lucas S."/>
            <person name="Mishler D.B."/>
            <person name="Reski R."/>
            <person name="Grigoriev I."/>
            <person name="Quatrano R.S."/>
            <person name="Boore J.L."/>
        </authorList>
    </citation>
    <scope>NUCLEOTIDE SEQUENCE [LARGE SCALE GENOMIC DNA]</scope>
    <source>
        <strain evidence="15 16">cv. Gransden 2004</strain>
    </source>
</reference>
<evidence type="ECO:0000259" key="12">
    <source>
        <dbReference type="PROSITE" id="PS50868"/>
    </source>
</evidence>
<evidence type="ECO:0000256" key="5">
    <source>
        <dbReference type="ARBA" id="ARBA00022691"/>
    </source>
</evidence>
<dbReference type="PROSITE" id="PS50280">
    <property type="entry name" value="SET"/>
    <property type="match status" value="1"/>
</dbReference>
<dbReference type="GO" id="GO:0005694">
    <property type="term" value="C:chromosome"/>
    <property type="evidence" value="ECO:0007669"/>
    <property type="project" value="UniProtKB-SubCell"/>
</dbReference>
<feature type="domain" description="Post-SET" evidence="12">
    <location>
        <begin position="741"/>
        <end position="757"/>
    </location>
</feature>
<evidence type="ECO:0000313" key="14">
    <source>
        <dbReference type="EMBL" id="PNR55095.1"/>
    </source>
</evidence>
<dbReference type="FunCoup" id="A0A2K1KMT7">
    <property type="interactions" value="1128"/>
</dbReference>
<dbReference type="InterPro" id="IPR036987">
    <property type="entry name" value="SRA-YDG_sf"/>
</dbReference>
<dbReference type="Gramene" id="Pp3c4_9720V3.4">
    <property type="protein sequence ID" value="Pp3c4_9720V3.4"/>
    <property type="gene ID" value="Pp3c4_9720"/>
</dbReference>
<dbReference type="SUPFAM" id="SSF82199">
    <property type="entry name" value="SET domain"/>
    <property type="match status" value="1"/>
</dbReference>
<dbReference type="PROSITE" id="PS51015">
    <property type="entry name" value="YDG"/>
    <property type="match status" value="1"/>
</dbReference>
<dbReference type="InterPro" id="IPR015947">
    <property type="entry name" value="PUA-like_sf"/>
</dbReference>
<dbReference type="PROSITE" id="PS50868">
    <property type="entry name" value="POST_SET"/>
    <property type="match status" value="1"/>
</dbReference>
<feature type="compositionally biased region" description="Low complexity" evidence="9">
    <location>
        <begin position="65"/>
        <end position="77"/>
    </location>
</feature>
<dbReference type="EMBL" id="ABEU02000004">
    <property type="protein sequence ID" value="PNR55095.1"/>
    <property type="molecule type" value="Genomic_DNA"/>
</dbReference>
<dbReference type="InterPro" id="IPR046341">
    <property type="entry name" value="SET_dom_sf"/>
</dbReference>
<dbReference type="InterPro" id="IPR025794">
    <property type="entry name" value="H3-K9-MeTrfase_plant"/>
</dbReference>
<dbReference type="SMART" id="SM00468">
    <property type="entry name" value="PreSET"/>
    <property type="match status" value="1"/>
</dbReference>
<dbReference type="GO" id="GO:0042054">
    <property type="term" value="F:histone methyltransferase activity"/>
    <property type="evidence" value="ECO:0000318"/>
    <property type="project" value="GO_Central"/>
</dbReference>
<evidence type="ECO:0000256" key="9">
    <source>
        <dbReference type="SAM" id="MobiDB-lite"/>
    </source>
</evidence>
<dbReference type="Proteomes" id="UP000006727">
    <property type="component" value="Chromosome 4"/>
</dbReference>
<dbReference type="PANTHER" id="PTHR45660">
    <property type="entry name" value="HISTONE-LYSINE N-METHYLTRANSFERASE SETMAR"/>
    <property type="match status" value="1"/>
</dbReference>
<dbReference type="InterPro" id="IPR003616">
    <property type="entry name" value="Post-SET_dom"/>
</dbReference>
<accession>A0A2K1KMT7</accession>
<dbReference type="GO" id="GO:0032259">
    <property type="term" value="P:methylation"/>
    <property type="evidence" value="ECO:0007669"/>
    <property type="project" value="UniProtKB-KW"/>
</dbReference>
<keyword evidence="7 8" id="KW-0539">Nucleus</keyword>
<dbReference type="RefSeq" id="XP_073389349.1">
    <property type="nucleotide sequence ID" value="XM_073533248.1"/>
</dbReference>
<dbReference type="Pfam" id="PF05033">
    <property type="entry name" value="Pre-SET"/>
    <property type="match status" value="1"/>
</dbReference>
<dbReference type="GO" id="GO:0008270">
    <property type="term" value="F:zinc ion binding"/>
    <property type="evidence" value="ECO:0007669"/>
    <property type="project" value="InterPro"/>
</dbReference>
<name>A0A2K1KMT7_PHYPA</name>
<dbReference type="OMA" id="VIRGHNC"/>
<protein>
    <submittedName>
        <fullName evidence="14 15">Uncharacterized protein</fullName>
    </submittedName>
</protein>
<evidence type="ECO:0000259" key="11">
    <source>
        <dbReference type="PROSITE" id="PS50867"/>
    </source>
</evidence>
<evidence type="ECO:0000256" key="8">
    <source>
        <dbReference type="PROSITE-ProRule" id="PRU00358"/>
    </source>
</evidence>
<dbReference type="SMART" id="SM00317">
    <property type="entry name" value="SET"/>
    <property type="match status" value="1"/>
</dbReference>
<organism evidence="14">
    <name type="scientific">Physcomitrium patens</name>
    <name type="common">Spreading-leaved earth moss</name>
    <name type="synonym">Physcomitrella patens</name>
    <dbReference type="NCBI Taxonomy" id="3218"/>
    <lineage>
        <taxon>Eukaryota</taxon>
        <taxon>Viridiplantae</taxon>
        <taxon>Streptophyta</taxon>
        <taxon>Embryophyta</taxon>
        <taxon>Bryophyta</taxon>
        <taxon>Bryophytina</taxon>
        <taxon>Bryopsida</taxon>
        <taxon>Funariidae</taxon>
        <taxon>Funariales</taxon>
        <taxon>Funariaceae</taxon>
        <taxon>Physcomitrium</taxon>
    </lineage>
</organism>
<reference evidence="15" key="3">
    <citation type="submission" date="2020-12" db="UniProtKB">
        <authorList>
            <consortium name="EnsemblPlants"/>
        </authorList>
    </citation>
    <scope>IDENTIFICATION</scope>
</reference>
<sequence>MPSSPYPSCVRRREDGERPAETRARKRVARLEKSVSGVEEVVKHTVDLDGMRGTKTPGKARQTPLRSSSRIASLASRQPVKQGFSGSPRAQRFRRRVKGATKVTTEEKSVKVKKVDVKEVKVKKGEFKEVKVQKIEVKEVKKEVKVKKTEVKEVKKVKKEVAIVKASKIRNCNGEVTAEGADDLSEGAEEIITSGSDKLGQQIAERASLNDAMQVKATIRIFNFMYLEAIQAEDKRALEILSKIGKACTGKRPSKRPDLKAISKMIELKATLNPDKQVGPIPGVSVGQQFLSRAEMVVIGLHSHWLNGIDYIGAVKGRMTDVELPVAVSIVMSGGYEDDVDNSEDMVYTGQGGNDLLSTRRQIKDQKMEKGNLALKNSMKCRLPVRVIRGHADKRSYTGKIYTYDGLYEESLLLNTGVYGHWAEKGISGFTVFKYQLRRLPGQPTLTSKQVHFARGKAPDTVSDLRGLVCKDISNGQERIPVPASNTIDDPPFPPKDYTYITKTVVPDDIPMPIAPKGCSCKGKCTNEKKCACARKNGTSFPYVFNHGERLVKPMDVVYECGPGCGCGPECLNRTSQKGLQYRLEVYKTVSKGWACRSWDFIPAGAPICEYFGTLRRNDENLESMLDNSYIFELDLLQTMQGMEGRQKRFGDVMPELSDEDDLLQDAPAYVLDAGKNGNVSRFLNHSCEPNVFIQCVLSHHNDVTMPRIVMFAADNIHPLEELCYDYGYAKDSVVRDGEVVEMPCHCGAPSCRKRMY</sequence>
<evidence type="ECO:0000313" key="16">
    <source>
        <dbReference type="Proteomes" id="UP000006727"/>
    </source>
</evidence>
<evidence type="ECO:0000313" key="15">
    <source>
        <dbReference type="EnsemblPlants" id="Pp3c4_9720V3.1"/>
    </source>
</evidence>
<keyword evidence="16" id="KW-1185">Reference proteome</keyword>
<dbReference type="InterPro" id="IPR003105">
    <property type="entry name" value="SRA_YDG"/>
</dbReference>
<evidence type="ECO:0000256" key="4">
    <source>
        <dbReference type="ARBA" id="ARBA00022679"/>
    </source>
</evidence>
<dbReference type="PROSITE" id="PS51575">
    <property type="entry name" value="SAM_MT43_SUVAR39_2"/>
    <property type="match status" value="1"/>
</dbReference>
<comment type="subcellular location">
    <subcellularLocation>
        <location evidence="1">Chromosome</location>
    </subcellularLocation>
    <subcellularLocation>
        <location evidence="8">Nucleus</location>
    </subcellularLocation>
</comment>
<feature type="domain" description="SET" evidence="10">
    <location>
        <begin position="582"/>
        <end position="728"/>
    </location>
</feature>
<gene>
    <name evidence="15" type="primary">LOC112281546</name>
    <name evidence="14" type="ORF">PHYPA_005988</name>
</gene>
<reference evidence="14 16" key="2">
    <citation type="journal article" date="2018" name="Plant J.">
        <title>The Physcomitrella patens chromosome-scale assembly reveals moss genome structure and evolution.</title>
        <authorList>
            <person name="Lang D."/>
            <person name="Ullrich K.K."/>
            <person name="Murat F."/>
            <person name="Fuchs J."/>
            <person name="Jenkins J."/>
            <person name="Haas F.B."/>
            <person name="Piednoel M."/>
            <person name="Gundlach H."/>
            <person name="Van Bel M."/>
            <person name="Meyberg R."/>
            <person name="Vives C."/>
            <person name="Morata J."/>
            <person name="Symeonidi A."/>
            <person name="Hiss M."/>
            <person name="Muchero W."/>
            <person name="Kamisugi Y."/>
            <person name="Saleh O."/>
            <person name="Blanc G."/>
            <person name="Decker E.L."/>
            <person name="van Gessel N."/>
            <person name="Grimwood J."/>
            <person name="Hayes R.D."/>
            <person name="Graham S.W."/>
            <person name="Gunter L.E."/>
            <person name="McDaniel S.F."/>
            <person name="Hoernstein S.N.W."/>
            <person name="Larsson A."/>
            <person name="Li F.W."/>
            <person name="Perroud P.F."/>
            <person name="Phillips J."/>
            <person name="Ranjan P."/>
            <person name="Rokshar D.S."/>
            <person name="Rothfels C.J."/>
            <person name="Schneider L."/>
            <person name="Shu S."/>
            <person name="Stevenson D.W."/>
            <person name="Thummler F."/>
            <person name="Tillich M."/>
            <person name="Villarreal Aguilar J.C."/>
            <person name="Widiez T."/>
            <person name="Wong G.K."/>
            <person name="Wymore A."/>
            <person name="Zhang Y."/>
            <person name="Zimmer A.D."/>
            <person name="Quatrano R.S."/>
            <person name="Mayer K.F.X."/>
            <person name="Goodstein D."/>
            <person name="Casacuberta J.M."/>
            <person name="Vandepoele K."/>
            <person name="Reski R."/>
            <person name="Cuming A.C."/>
            <person name="Tuskan G.A."/>
            <person name="Maumus F."/>
            <person name="Salse J."/>
            <person name="Schmutz J."/>
            <person name="Rensing S.A."/>
        </authorList>
    </citation>
    <scope>NUCLEOTIDE SEQUENCE [LARGE SCALE GENOMIC DNA]</scope>
    <source>
        <strain evidence="15 16">cv. Gransden 2004</strain>
    </source>
</reference>
<dbReference type="EnsemblPlants" id="Pp3c4_9720V3.4">
    <property type="protein sequence ID" value="Pp3c4_9720V3.4"/>
    <property type="gene ID" value="Pp3c4_9720"/>
</dbReference>
<keyword evidence="6" id="KW-0156">Chromatin regulator</keyword>
<dbReference type="SMART" id="SM00508">
    <property type="entry name" value="PostSET"/>
    <property type="match status" value="1"/>
</dbReference>
<dbReference type="AlphaFoldDB" id="A0A2K1KMT7"/>
<dbReference type="SUPFAM" id="SSF88697">
    <property type="entry name" value="PUA domain-like"/>
    <property type="match status" value="1"/>
</dbReference>
<keyword evidence="3" id="KW-0489">Methyltransferase</keyword>
<dbReference type="Pfam" id="PF00856">
    <property type="entry name" value="SET"/>
    <property type="match status" value="1"/>
</dbReference>
<dbReference type="GO" id="GO:0005634">
    <property type="term" value="C:nucleus"/>
    <property type="evidence" value="ECO:0007669"/>
    <property type="project" value="UniProtKB-SubCell"/>
</dbReference>
<keyword evidence="2" id="KW-0158">Chromosome</keyword>
<dbReference type="InterPro" id="IPR051357">
    <property type="entry name" value="H3K9_HMTase_SUVAR3-9"/>
</dbReference>
<dbReference type="Gene3D" id="2.30.280.10">
    <property type="entry name" value="SRA-YDG"/>
    <property type="match status" value="1"/>
</dbReference>